<dbReference type="AlphaFoldDB" id="R1GQ54"/>
<dbReference type="InterPro" id="IPR001646">
    <property type="entry name" value="5peptide_repeat"/>
</dbReference>
<proteinExistence type="predicted"/>
<dbReference type="Pfam" id="PF13599">
    <property type="entry name" value="Pentapeptide_4"/>
    <property type="match status" value="1"/>
</dbReference>
<dbReference type="EMBL" id="ANFM02000034">
    <property type="protein sequence ID" value="EOD78214.1"/>
    <property type="molecule type" value="Genomic_DNA"/>
</dbReference>
<evidence type="ECO:0000313" key="2">
    <source>
        <dbReference type="Proteomes" id="UP000011223"/>
    </source>
</evidence>
<dbReference type="RefSeq" id="WP_002540634.1">
    <property type="nucleotide sequence ID" value="NZ_ANFM02000034.1"/>
</dbReference>
<dbReference type="Proteomes" id="UP000011223">
    <property type="component" value="Unassembled WGS sequence"/>
</dbReference>
<protein>
    <submittedName>
        <fullName evidence="1">Pentapeptide repeat protein</fullName>
    </submittedName>
</protein>
<reference evidence="1 2" key="1">
    <citation type="journal article" date="2014" name="PLoS ONE">
        <title>Grimontia indica AK16(T), sp. nov., Isolated from a Seawater Sample Reports the Presence of Pathogenic Genes Similar to Vibrio Genus.</title>
        <authorList>
            <person name="Singh A."/>
            <person name="Vaidya B."/>
            <person name="Khatri I."/>
            <person name="Srinivas T.N."/>
            <person name="Subramanian S."/>
            <person name="Korpole S."/>
            <person name="Pinnaka A.K."/>
        </authorList>
    </citation>
    <scope>NUCLEOTIDE SEQUENCE [LARGE SCALE GENOMIC DNA]</scope>
    <source>
        <strain evidence="1 2">AK16</strain>
    </source>
</reference>
<sequence length="450" mass="50542">MFTEGEGLVEKSVGPGFRRYQKKNPRHISTPLRHLALRLENLHLTRIFSALSSLLLIFTLLSFYWDYTGREEQRTVNAWQLLASQAPGNSGKKEALEYLNRKGESLIGIDLSSHLDANPNSSGPYFYNLKLEDATLENSALEKAVILSSEFINTNVTHADLSSISVSRSNFVEFKASGANLSNSSFTSSELVSAKFMGANLNDSLFFKTDLRDTDFAHSEVKRANFHKVNLSGSNLFLAKFHDTKLRDVSLVNANLEFTDLKRAMLVNVDFTEDESSLYDEKTCSILQKAFDWQHAVRDEAIACGERIPPTTSSTPDFNNKTLTDEDFSYGLLDRKEFIGSNLTNSNFDFARLKRAKFNDADLANVSFIAANLSEASFTDSNLVNAEFYEADLSGAYFLRVDFTEDPATLYDEKTCEKLRDSFNWHLAIRDEELACGKSIPSFPVLPLDD</sequence>
<comment type="caution">
    <text evidence="1">The sequence shown here is derived from an EMBL/GenBank/DDBJ whole genome shotgun (WGS) entry which is preliminary data.</text>
</comment>
<gene>
    <name evidence="1" type="ORF">D515_02996</name>
</gene>
<dbReference type="Pfam" id="PF00805">
    <property type="entry name" value="Pentapeptide"/>
    <property type="match status" value="2"/>
</dbReference>
<dbReference type="Gene3D" id="2.160.20.80">
    <property type="entry name" value="E3 ubiquitin-protein ligase SopA"/>
    <property type="match status" value="2"/>
</dbReference>
<evidence type="ECO:0000313" key="1">
    <source>
        <dbReference type="EMBL" id="EOD78214.1"/>
    </source>
</evidence>
<organism evidence="1 2">
    <name type="scientific">Grimontia indica</name>
    <dbReference type="NCBI Taxonomy" id="1056512"/>
    <lineage>
        <taxon>Bacteria</taxon>
        <taxon>Pseudomonadati</taxon>
        <taxon>Pseudomonadota</taxon>
        <taxon>Gammaproteobacteria</taxon>
        <taxon>Vibrionales</taxon>
        <taxon>Vibrionaceae</taxon>
        <taxon>Grimontia</taxon>
    </lineage>
</organism>
<dbReference type="PANTHER" id="PTHR14136:SF17">
    <property type="entry name" value="BTB_POZ DOMAIN-CONTAINING PROTEIN KCTD9"/>
    <property type="match status" value="1"/>
</dbReference>
<dbReference type="InterPro" id="IPR051082">
    <property type="entry name" value="Pentapeptide-BTB/POZ_domain"/>
</dbReference>
<keyword evidence="2" id="KW-1185">Reference proteome</keyword>
<dbReference type="SUPFAM" id="SSF141571">
    <property type="entry name" value="Pentapeptide repeat-like"/>
    <property type="match status" value="2"/>
</dbReference>
<accession>R1GQ54</accession>
<dbReference type="eggNOG" id="COG1357">
    <property type="taxonomic scope" value="Bacteria"/>
</dbReference>
<dbReference type="PANTHER" id="PTHR14136">
    <property type="entry name" value="BTB_POZ DOMAIN-CONTAINING PROTEIN KCTD9"/>
    <property type="match status" value="1"/>
</dbReference>
<name>R1GQ54_9GAMM</name>